<dbReference type="Proteomes" id="UP000515158">
    <property type="component" value="Unplaced"/>
</dbReference>
<dbReference type="GeneID" id="117653636"/>
<dbReference type="OrthoDB" id="8193468at2759"/>
<dbReference type="InParanoid" id="A0A6P9AB56"/>
<proteinExistence type="predicted"/>
<protein>
    <submittedName>
        <fullName evidence="2">Uncharacterized protein LOC117653636</fullName>
    </submittedName>
</protein>
<gene>
    <name evidence="2" type="primary">LOC117653636</name>
</gene>
<name>A0A6P9AB56_THRPL</name>
<reference evidence="2" key="1">
    <citation type="submission" date="2025-08" db="UniProtKB">
        <authorList>
            <consortium name="RefSeq"/>
        </authorList>
    </citation>
    <scope>IDENTIFICATION</scope>
    <source>
        <tissue evidence="2">Total insect</tissue>
    </source>
</reference>
<organism evidence="2">
    <name type="scientific">Thrips palmi</name>
    <name type="common">Melon thrips</name>
    <dbReference type="NCBI Taxonomy" id="161013"/>
    <lineage>
        <taxon>Eukaryota</taxon>
        <taxon>Metazoa</taxon>
        <taxon>Ecdysozoa</taxon>
        <taxon>Arthropoda</taxon>
        <taxon>Hexapoda</taxon>
        <taxon>Insecta</taxon>
        <taxon>Pterygota</taxon>
        <taxon>Neoptera</taxon>
        <taxon>Paraneoptera</taxon>
        <taxon>Thysanoptera</taxon>
        <taxon>Terebrantia</taxon>
        <taxon>Thripoidea</taxon>
        <taxon>Thripidae</taxon>
        <taxon>Thrips</taxon>
    </lineage>
</organism>
<dbReference type="RefSeq" id="XP_034255333.1">
    <property type="nucleotide sequence ID" value="XM_034399442.1"/>
</dbReference>
<sequence>MFFPKKDIDEEHRPFLEAPNLDRSHIALIKDFLQSPINYTYSISSIIEKEEDLENEWMLLQRDGVLFGKLLDKVLRCLVDHLYSLVPNPNLVSPEMRESLAVSLVASFPKLAQKSREGETPWGWLYDRANNIGKIANIVQNKQRAQKEKRLRGGGTDKSKKAANKENLVPDLALLNQIPDSVLSKEAKFLKLLAANDTNKMEIIAKLKATFQERRQLILEGKYTVSAVTQVFHHLRSFRGEMVELEFRGIFSGKENEFLMQFSDVASKLVTLAEEDPVKYTDCLPFKDICLNAMLVLKKYLPKPVKCYKWENLMDPVGKVSDLIEVLPVGTNVQNSIETRRQLAKMAIQPYLLAIGTCDKVETYFIVLGDSQYVMLPRNTEAIRALDLLFKVHFVLNVHYCLAWKNVYRFIAAHIYHLPPENKRLSVFTEKWLHLTSL</sequence>
<dbReference type="KEGG" id="tpal:117653636"/>
<evidence type="ECO:0000313" key="2">
    <source>
        <dbReference type="RefSeq" id="XP_034255333.1"/>
    </source>
</evidence>
<dbReference type="PANTHER" id="PTHR31025:SF9">
    <property type="entry name" value="SI:DKEY-286J15.1"/>
    <property type="match status" value="1"/>
</dbReference>
<keyword evidence="1" id="KW-1185">Reference proteome</keyword>
<accession>A0A6P9AB56</accession>
<evidence type="ECO:0000313" key="1">
    <source>
        <dbReference type="Proteomes" id="UP000515158"/>
    </source>
</evidence>
<dbReference type="AlphaFoldDB" id="A0A6P9AB56"/>
<dbReference type="PANTHER" id="PTHR31025">
    <property type="entry name" value="SI:CH211-196P9.1-RELATED"/>
    <property type="match status" value="1"/>
</dbReference>